<accession>A0A7W6PS47</accession>
<proteinExistence type="predicted"/>
<keyword evidence="3" id="KW-1185">Reference proteome</keyword>
<dbReference type="AlphaFoldDB" id="A0A7W6PS47"/>
<reference evidence="2 3" key="1">
    <citation type="submission" date="2020-08" db="EMBL/GenBank/DDBJ databases">
        <title>Genomic Encyclopedia of Type Strains, Phase IV (KMG-IV): sequencing the most valuable type-strain genomes for metagenomic binning, comparative biology and taxonomic classification.</title>
        <authorList>
            <person name="Goeker M."/>
        </authorList>
    </citation>
    <scope>NUCLEOTIDE SEQUENCE [LARGE SCALE GENOMIC DNA]</scope>
    <source>
        <strain evidence="2 3">DSM 29514</strain>
    </source>
</reference>
<keyword evidence="1" id="KW-0472">Membrane</keyword>
<organism evidence="2 3">
    <name type="scientific">Rhizobium rhizoryzae</name>
    <dbReference type="NCBI Taxonomy" id="451876"/>
    <lineage>
        <taxon>Bacteria</taxon>
        <taxon>Pseudomonadati</taxon>
        <taxon>Pseudomonadota</taxon>
        <taxon>Alphaproteobacteria</taxon>
        <taxon>Hyphomicrobiales</taxon>
        <taxon>Rhizobiaceae</taxon>
        <taxon>Rhizobium/Agrobacterium group</taxon>
        <taxon>Rhizobium</taxon>
    </lineage>
</organism>
<feature type="transmembrane region" description="Helical" evidence="1">
    <location>
        <begin position="7"/>
        <end position="30"/>
    </location>
</feature>
<keyword evidence="1" id="KW-1133">Transmembrane helix</keyword>
<comment type="caution">
    <text evidence="2">The sequence shown here is derived from an EMBL/GenBank/DDBJ whole genome shotgun (WGS) entry which is preliminary data.</text>
</comment>
<protein>
    <submittedName>
        <fullName evidence="2">Uncharacterized protein</fullName>
    </submittedName>
</protein>
<dbReference type="EMBL" id="JACIEC010000001">
    <property type="protein sequence ID" value="MBB4143370.1"/>
    <property type="molecule type" value="Genomic_DNA"/>
</dbReference>
<name>A0A7W6PS47_9HYPH</name>
<evidence type="ECO:0000313" key="3">
    <source>
        <dbReference type="Proteomes" id="UP000519897"/>
    </source>
</evidence>
<gene>
    <name evidence="2" type="ORF">GGQ72_001869</name>
</gene>
<dbReference type="Proteomes" id="UP000519897">
    <property type="component" value="Unassembled WGS sequence"/>
</dbReference>
<evidence type="ECO:0000256" key="1">
    <source>
        <dbReference type="SAM" id="Phobius"/>
    </source>
</evidence>
<sequence>MNIHLNLPALTFGCLLLCAIGLRIGIWMVAPGA</sequence>
<keyword evidence="1" id="KW-0812">Transmembrane</keyword>
<evidence type="ECO:0000313" key="2">
    <source>
        <dbReference type="EMBL" id="MBB4143370.1"/>
    </source>
</evidence>